<dbReference type="PROSITE" id="PS51857">
    <property type="entry name" value="CSD_2"/>
    <property type="match status" value="1"/>
</dbReference>
<sequence>MAELKRSTGTVRWFSAQKGFGFIAPDDATDDLFVHQTSIRSEGFRTLFDGQTVEFTIDYDQDQRAKAVDVTVIDRSTRYGGGRGGGRGRGGSYGRFGGGGRGFGRGRWNEGPSGGGRGGGECYNCGRMGHLARDCYRGNGGAPSGRRYDGGRGYGGGGGGRGCYNCGDTGHLARDCQNESK</sequence>
<evidence type="ECO:0000259" key="3">
    <source>
        <dbReference type="PROSITE" id="PS51857"/>
    </source>
</evidence>
<dbReference type="SUPFAM" id="SSF50249">
    <property type="entry name" value="Nucleic acid-binding proteins"/>
    <property type="match status" value="1"/>
</dbReference>
<dbReference type="Proteomes" id="UP000029981">
    <property type="component" value="Chromosome 5"/>
</dbReference>
<reference evidence="4 5" key="1">
    <citation type="journal article" date="2009" name="Nat. Genet.">
        <title>The genome of the cucumber, Cucumis sativus L.</title>
        <authorList>
            <person name="Huang S."/>
            <person name="Li R."/>
            <person name="Zhang Z."/>
            <person name="Li L."/>
            <person name="Gu X."/>
            <person name="Fan W."/>
            <person name="Lucas W.J."/>
            <person name="Wang X."/>
            <person name="Xie B."/>
            <person name="Ni P."/>
            <person name="Ren Y."/>
            <person name="Zhu H."/>
            <person name="Li J."/>
            <person name="Lin K."/>
            <person name="Jin W."/>
            <person name="Fei Z."/>
            <person name="Li G."/>
            <person name="Staub J."/>
            <person name="Kilian A."/>
            <person name="van der Vossen E.A."/>
            <person name="Wu Y."/>
            <person name="Guo J."/>
            <person name="He J."/>
            <person name="Jia Z."/>
            <person name="Ren Y."/>
            <person name="Tian G."/>
            <person name="Lu Y."/>
            <person name="Ruan J."/>
            <person name="Qian W."/>
            <person name="Wang M."/>
            <person name="Huang Q."/>
            <person name="Li B."/>
            <person name="Xuan Z."/>
            <person name="Cao J."/>
            <person name="Asan"/>
            <person name="Wu Z."/>
            <person name="Zhang J."/>
            <person name="Cai Q."/>
            <person name="Bai Y."/>
            <person name="Zhao B."/>
            <person name="Han Y."/>
            <person name="Li Y."/>
            <person name="Li X."/>
            <person name="Wang S."/>
            <person name="Shi Q."/>
            <person name="Liu S."/>
            <person name="Cho W.K."/>
            <person name="Kim J.Y."/>
            <person name="Xu Y."/>
            <person name="Heller-Uszynska K."/>
            <person name="Miao H."/>
            <person name="Cheng Z."/>
            <person name="Zhang S."/>
            <person name="Wu J."/>
            <person name="Yang Y."/>
            <person name="Kang H."/>
            <person name="Li M."/>
            <person name="Liang H."/>
            <person name="Ren X."/>
            <person name="Shi Z."/>
            <person name="Wen M."/>
            <person name="Jian M."/>
            <person name="Yang H."/>
            <person name="Zhang G."/>
            <person name="Yang Z."/>
            <person name="Chen R."/>
            <person name="Liu S."/>
            <person name="Li J."/>
            <person name="Ma L."/>
            <person name="Liu H."/>
            <person name="Zhou Y."/>
            <person name="Zhao J."/>
            <person name="Fang X."/>
            <person name="Li G."/>
            <person name="Fang L."/>
            <person name="Li Y."/>
            <person name="Liu D."/>
            <person name="Zheng H."/>
            <person name="Zhang Y."/>
            <person name="Qin N."/>
            <person name="Li Z."/>
            <person name="Yang G."/>
            <person name="Yang S."/>
            <person name="Bolund L."/>
            <person name="Kristiansen K."/>
            <person name="Zheng H."/>
            <person name="Li S."/>
            <person name="Zhang X."/>
            <person name="Yang H."/>
            <person name="Wang J."/>
            <person name="Sun R."/>
            <person name="Zhang B."/>
            <person name="Jiang S."/>
            <person name="Wang J."/>
            <person name="Du Y."/>
            <person name="Li S."/>
        </authorList>
    </citation>
    <scope>NUCLEOTIDE SEQUENCE [LARGE SCALE GENOMIC DNA]</scope>
    <source>
        <strain evidence="5">cv. 9930</strain>
    </source>
</reference>
<dbReference type="Pfam" id="PF00098">
    <property type="entry name" value="zf-CCHC"/>
    <property type="match status" value="2"/>
</dbReference>
<proteinExistence type="predicted"/>
<feature type="domain" description="CSD" evidence="3">
    <location>
        <begin position="6"/>
        <end position="72"/>
    </location>
</feature>
<keyword evidence="5" id="KW-1185">Reference proteome</keyword>
<dbReference type="STRING" id="3659.A0A0A0KRF7"/>
<accession>A0A0A0KRF7</accession>
<dbReference type="eggNOG" id="KOG3070">
    <property type="taxonomic scope" value="Eukaryota"/>
</dbReference>
<dbReference type="PANTHER" id="PTHR46565">
    <property type="entry name" value="COLD SHOCK DOMAIN PROTEIN 2"/>
    <property type="match status" value="1"/>
</dbReference>
<dbReference type="SMART" id="SM00343">
    <property type="entry name" value="ZnF_C2HC"/>
    <property type="match status" value="2"/>
</dbReference>
<reference evidence="4 5" key="2">
    <citation type="journal article" date="2009" name="PLoS ONE">
        <title>An integrated genetic and cytogenetic map of the cucumber genome.</title>
        <authorList>
            <person name="Ren Y."/>
            <person name="Zhang Z."/>
            <person name="Liu J."/>
            <person name="Staub J.E."/>
            <person name="Han Y."/>
            <person name="Cheng Z."/>
            <person name="Li X."/>
            <person name="Lu J."/>
            <person name="Miao H."/>
            <person name="Kang H."/>
            <person name="Xie B."/>
            <person name="Gu X."/>
            <person name="Wang X."/>
            <person name="Du Y."/>
            <person name="Jin W."/>
            <person name="Huang S."/>
        </authorList>
    </citation>
    <scope>NUCLEOTIDE SEQUENCE [LARGE SCALE GENOMIC DNA]</scope>
    <source>
        <strain evidence="5">cv. 9930</strain>
    </source>
</reference>
<evidence type="ECO:0000256" key="1">
    <source>
        <dbReference type="PROSITE-ProRule" id="PRU00047"/>
    </source>
</evidence>
<dbReference type="SUPFAM" id="SSF57756">
    <property type="entry name" value="Retrovirus zinc finger-like domains"/>
    <property type="match status" value="2"/>
</dbReference>
<dbReference type="PROSITE" id="PS50158">
    <property type="entry name" value="ZF_CCHC"/>
    <property type="match status" value="2"/>
</dbReference>
<protein>
    <submittedName>
        <fullName evidence="4">Uncharacterized protein</fullName>
    </submittedName>
</protein>
<dbReference type="GO" id="GO:0003676">
    <property type="term" value="F:nucleic acid binding"/>
    <property type="evidence" value="ECO:0007669"/>
    <property type="project" value="InterPro"/>
</dbReference>
<gene>
    <name evidence="4" type="ORF">Csa_5G374720</name>
</gene>
<dbReference type="InterPro" id="IPR036875">
    <property type="entry name" value="Znf_CCHC_sf"/>
</dbReference>
<keyword evidence="1" id="KW-0862">Zinc</keyword>
<dbReference type="GO" id="GO:0008270">
    <property type="term" value="F:zinc ion binding"/>
    <property type="evidence" value="ECO:0007669"/>
    <property type="project" value="UniProtKB-KW"/>
</dbReference>
<dbReference type="PANTHER" id="PTHR46565:SF5">
    <property type="entry name" value="COLD SHOCK PROTEIN 2-LIKE"/>
    <property type="match status" value="1"/>
</dbReference>
<organism evidence="4 5">
    <name type="scientific">Cucumis sativus</name>
    <name type="common">Cucumber</name>
    <dbReference type="NCBI Taxonomy" id="3659"/>
    <lineage>
        <taxon>Eukaryota</taxon>
        <taxon>Viridiplantae</taxon>
        <taxon>Streptophyta</taxon>
        <taxon>Embryophyta</taxon>
        <taxon>Tracheophyta</taxon>
        <taxon>Spermatophyta</taxon>
        <taxon>Magnoliopsida</taxon>
        <taxon>eudicotyledons</taxon>
        <taxon>Gunneridae</taxon>
        <taxon>Pentapetalae</taxon>
        <taxon>rosids</taxon>
        <taxon>fabids</taxon>
        <taxon>Cucurbitales</taxon>
        <taxon>Cucurbitaceae</taxon>
        <taxon>Benincaseae</taxon>
        <taxon>Cucumis</taxon>
    </lineage>
</organism>
<dbReference type="PRINTS" id="PR00050">
    <property type="entry name" value="COLDSHOCK"/>
</dbReference>
<dbReference type="Gramene" id="KGN50962">
    <property type="protein sequence ID" value="KGN50962"/>
    <property type="gene ID" value="Csa_5G374720"/>
</dbReference>
<keyword evidence="1" id="KW-0479">Metal-binding</keyword>
<dbReference type="Pfam" id="PF00313">
    <property type="entry name" value="CSD"/>
    <property type="match status" value="1"/>
</dbReference>
<dbReference type="Gene3D" id="4.10.60.10">
    <property type="entry name" value="Zinc finger, CCHC-type"/>
    <property type="match status" value="2"/>
</dbReference>
<dbReference type="CDD" id="cd04458">
    <property type="entry name" value="CSP_CDS"/>
    <property type="match status" value="1"/>
</dbReference>
<dbReference type="KEGG" id="csv:101221058"/>
<feature type="domain" description="CCHC-type" evidence="2">
    <location>
        <begin position="122"/>
        <end position="135"/>
    </location>
</feature>
<reference evidence="4 5" key="4">
    <citation type="journal article" date="2011" name="BMC Genomics">
        <title>RNA-Seq improves annotation of protein-coding genes in the cucumber genome.</title>
        <authorList>
            <person name="Li Z."/>
            <person name="Zhang Z."/>
            <person name="Yan P."/>
            <person name="Huang S."/>
            <person name="Fei Z."/>
            <person name="Lin K."/>
        </authorList>
    </citation>
    <scope>NUCLEOTIDE SEQUENCE [LARGE SCALE GENOMIC DNA]</scope>
    <source>
        <strain evidence="5">cv. 9930</strain>
    </source>
</reference>
<evidence type="ECO:0000313" key="5">
    <source>
        <dbReference type="Proteomes" id="UP000029981"/>
    </source>
</evidence>
<dbReference type="InterPro" id="IPR011129">
    <property type="entry name" value="CSD"/>
</dbReference>
<dbReference type="SMART" id="SM00357">
    <property type="entry name" value="CSP"/>
    <property type="match status" value="1"/>
</dbReference>
<dbReference type="PROSITE" id="PS00352">
    <property type="entry name" value="CSD_1"/>
    <property type="match status" value="1"/>
</dbReference>
<feature type="domain" description="CCHC-type" evidence="2">
    <location>
        <begin position="163"/>
        <end position="178"/>
    </location>
</feature>
<reference evidence="4 5" key="3">
    <citation type="journal article" date="2010" name="BMC Genomics">
        <title>Transcriptome sequencing and comparative analysis of cucumber flowers with different sex types.</title>
        <authorList>
            <person name="Guo S."/>
            <person name="Zheng Y."/>
            <person name="Joung J.G."/>
            <person name="Liu S."/>
            <person name="Zhang Z."/>
            <person name="Crasta O.R."/>
            <person name="Sobral B.W."/>
            <person name="Xu Y."/>
            <person name="Huang S."/>
            <person name="Fei Z."/>
        </authorList>
    </citation>
    <scope>NUCLEOTIDE SEQUENCE [LARGE SCALE GENOMIC DNA]</scope>
    <source>
        <strain evidence="5">cv. 9930</strain>
    </source>
</reference>
<dbReference type="OrthoDB" id="422005at2759"/>
<dbReference type="EMBL" id="CM002926">
    <property type="protein sequence ID" value="KGN50962.1"/>
    <property type="molecule type" value="Genomic_DNA"/>
</dbReference>
<dbReference type="OMA" id="DCQNESK"/>
<dbReference type="Gene3D" id="2.40.50.140">
    <property type="entry name" value="Nucleic acid-binding proteins"/>
    <property type="match status" value="1"/>
</dbReference>
<dbReference type="InterPro" id="IPR012340">
    <property type="entry name" value="NA-bd_OB-fold"/>
</dbReference>
<dbReference type="InterPro" id="IPR001878">
    <property type="entry name" value="Znf_CCHC"/>
</dbReference>
<dbReference type="AlphaFoldDB" id="A0A0A0KRF7"/>
<dbReference type="SMR" id="A0A0A0KRF7"/>
<evidence type="ECO:0000313" key="4">
    <source>
        <dbReference type="EMBL" id="KGN50962.1"/>
    </source>
</evidence>
<dbReference type="InterPro" id="IPR002059">
    <property type="entry name" value="CSP_DNA-bd"/>
</dbReference>
<evidence type="ECO:0000259" key="2">
    <source>
        <dbReference type="PROSITE" id="PS50158"/>
    </source>
</evidence>
<keyword evidence="1" id="KW-0863">Zinc-finger</keyword>
<dbReference type="InterPro" id="IPR019844">
    <property type="entry name" value="CSD_CS"/>
</dbReference>
<name>A0A0A0KRF7_CUCSA</name>